<organism evidence="1 2">
    <name type="scientific">Catharanthus roseus</name>
    <name type="common">Madagascar periwinkle</name>
    <name type="synonym">Vinca rosea</name>
    <dbReference type="NCBI Taxonomy" id="4058"/>
    <lineage>
        <taxon>Eukaryota</taxon>
        <taxon>Viridiplantae</taxon>
        <taxon>Streptophyta</taxon>
        <taxon>Embryophyta</taxon>
        <taxon>Tracheophyta</taxon>
        <taxon>Spermatophyta</taxon>
        <taxon>Magnoliopsida</taxon>
        <taxon>eudicotyledons</taxon>
        <taxon>Gunneridae</taxon>
        <taxon>Pentapetalae</taxon>
        <taxon>asterids</taxon>
        <taxon>lamiids</taxon>
        <taxon>Gentianales</taxon>
        <taxon>Apocynaceae</taxon>
        <taxon>Rauvolfioideae</taxon>
        <taxon>Vinceae</taxon>
        <taxon>Catharanthinae</taxon>
        <taxon>Catharanthus</taxon>
    </lineage>
</organism>
<proteinExistence type="predicted"/>
<sequence>MEGNHIFELEGELMLNDGSGEEEYEGSDNAEELQEPRVSKVVEQYNHKLHLSMSRFMLAHRSLISNMRRKLEMHDTTGLRHNKSVRILEVQVGGLNILGCLPRDCRNYVQKVRMLNIGAGDAYCLNRMFIRMHQKNSDFFHLICVDDKVAYEEFNNVVCIYSTYLVNKYKMCTWLTGLGSQALAAIMKDQCKSMENEIKEVMPTIIRQYYIWHIMCKLSD</sequence>
<reference evidence="2" key="1">
    <citation type="journal article" date="2023" name="Nat. Plants">
        <title>Single-cell RNA sequencing provides a high-resolution roadmap for understanding the multicellular compartmentation of specialized metabolism.</title>
        <authorList>
            <person name="Sun S."/>
            <person name="Shen X."/>
            <person name="Li Y."/>
            <person name="Li Y."/>
            <person name="Wang S."/>
            <person name="Li R."/>
            <person name="Zhang H."/>
            <person name="Shen G."/>
            <person name="Guo B."/>
            <person name="Wei J."/>
            <person name="Xu J."/>
            <person name="St-Pierre B."/>
            <person name="Chen S."/>
            <person name="Sun C."/>
        </authorList>
    </citation>
    <scope>NUCLEOTIDE SEQUENCE [LARGE SCALE GENOMIC DNA]</scope>
</reference>
<name>A0ACC0ATU6_CATRO</name>
<dbReference type="EMBL" id="CM044705">
    <property type="protein sequence ID" value="KAI5664151.1"/>
    <property type="molecule type" value="Genomic_DNA"/>
</dbReference>
<keyword evidence="2" id="KW-1185">Reference proteome</keyword>
<comment type="caution">
    <text evidence="1">The sequence shown here is derived from an EMBL/GenBank/DDBJ whole genome shotgun (WGS) entry which is preliminary data.</text>
</comment>
<gene>
    <name evidence="1" type="ORF">M9H77_23474</name>
</gene>
<evidence type="ECO:0000313" key="1">
    <source>
        <dbReference type="EMBL" id="KAI5664151.1"/>
    </source>
</evidence>
<accession>A0ACC0ATU6</accession>
<dbReference type="Proteomes" id="UP001060085">
    <property type="component" value="Linkage Group LG05"/>
</dbReference>
<evidence type="ECO:0000313" key="2">
    <source>
        <dbReference type="Proteomes" id="UP001060085"/>
    </source>
</evidence>
<protein>
    <submittedName>
        <fullName evidence="1">Uncharacterized protein</fullName>
    </submittedName>
</protein>